<name>A0ACC2U947_9FUNG</name>
<organism evidence="1 2">
    <name type="scientific">Entomophthora muscae</name>
    <dbReference type="NCBI Taxonomy" id="34485"/>
    <lineage>
        <taxon>Eukaryota</taxon>
        <taxon>Fungi</taxon>
        <taxon>Fungi incertae sedis</taxon>
        <taxon>Zoopagomycota</taxon>
        <taxon>Entomophthoromycotina</taxon>
        <taxon>Entomophthoromycetes</taxon>
        <taxon>Entomophthorales</taxon>
        <taxon>Entomophthoraceae</taxon>
        <taxon>Entomophthora</taxon>
    </lineage>
</organism>
<dbReference type="EMBL" id="QTSX02001407">
    <property type="protein sequence ID" value="KAJ9082952.1"/>
    <property type="molecule type" value="Genomic_DNA"/>
</dbReference>
<reference evidence="1" key="1">
    <citation type="submission" date="2022-04" db="EMBL/GenBank/DDBJ databases">
        <title>Genome of the entomopathogenic fungus Entomophthora muscae.</title>
        <authorList>
            <person name="Elya C."/>
            <person name="Lovett B.R."/>
            <person name="Lee E."/>
            <person name="Macias A.M."/>
            <person name="Hajek A.E."/>
            <person name="De Bivort B.L."/>
            <person name="Kasson M.T."/>
            <person name="De Fine Licht H.H."/>
            <person name="Stajich J.E."/>
        </authorList>
    </citation>
    <scope>NUCLEOTIDE SEQUENCE</scope>
    <source>
        <strain evidence="1">Berkeley</strain>
    </source>
</reference>
<accession>A0ACC2U947</accession>
<gene>
    <name evidence="1" type="ORF">DSO57_1039546</name>
</gene>
<evidence type="ECO:0000313" key="2">
    <source>
        <dbReference type="Proteomes" id="UP001165960"/>
    </source>
</evidence>
<sequence>MNSINTIFIDGTQSEQALEFATLVDQIQEIPEGTTENSLVHSIKSLIEAEKLDEVYTQFSGHVATLLKLDDNKVLPGFNLYLVQLKSAKGDLLPALVKSCIENLSQSESDNGYAKLAMLETLYNFTTHAELRFEVLAGIINIASKHNITKSILNLTAIKSEAFQAICIDSQRQLFVMLHKALKDSFKKEAYEYLLHYLYTFTEPCAEAQELAKQAIFEAVSIPEVFNFESLTQAHPVQKLSGQPIHELAMIFLNGDVASYKSFIKKHCDIASSFDQAAGLHKMRLLTVTSLGAEYIGSPISYSALAEAMLLEAEDINSEVELYIIDVIRAGLIEAKLNQLEGSIVITRSTHRSFDKSQWQKLHEEFTKWNNSLETVAKTVQSAIEQTSDSSKPSLPLVTAGN</sequence>
<proteinExistence type="predicted"/>
<protein>
    <submittedName>
        <fullName evidence="1">Uncharacterized protein</fullName>
    </submittedName>
</protein>
<dbReference type="Proteomes" id="UP001165960">
    <property type="component" value="Unassembled WGS sequence"/>
</dbReference>
<comment type="caution">
    <text evidence="1">The sequence shown here is derived from an EMBL/GenBank/DDBJ whole genome shotgun (WGS) entry which is preliminary data.</text>
</comment>
<keyword evidence="2" id="KW-1185">Reference proteome</keyword>
<evidence type="ECO:0000313" key="1">
    <source>
        <dbReference type="EMBL" id="KAJ9082952.1"/>
    </source>
</evidence>